<evidence type="ECO:0000256" key="1">
    <source>
        <dbReference type="SAM" id="Phobius"/>
    </source>
</evidence>
<feature type="transmembrane region" description="Helical" evidence="1">
    <location>
        <begin position="20"/>
        <end position="41"/>
    </location>
</feature>
<evidence type="ECO:0000313" key="3">
    <source>
        <dbReference type="Proteomes" id="UP000283295"/>
    </source>
</evidence>
<name>A0A3R5WI88_9FIRM</name>
<comment type="caution">
    <text evidence="2">The sequence shown here is derived from an EMBL/GenBank/DDBJ whole genome shotgun (WGS) entry which is preliminary data.</text>
</comment>
<protein>
    <recommendedName>
        <fullName evidence="4">YbbR-like protein</fullName>
    </recommendedName>
</protein>
<reference evidence="2 3" key="1">
    <citation type="submission" date="2018-08" db="EMBL/GenBank/DDBJ databases">
        <title>A genome reference for cultivated species of the human gut microbiota.</title>
        <authorList>
            <person name="Zou Y."/>
            <person name="Xue W."/>
            <person name="Luo G."/>
        </authorList>
    </citation>
    <scope>NUCLEOTIDE SEQUENCE [LARGE SCALE GENOMIC DNA]</scope>
    <source>
        <strain evidence="2 3">AF22-21</strain>
    </source>
</reference>
<dbReference type="Gene3D" id="2.170.120.40">
    <property type="entry name" value="YbbR-like domain"/>
    <property type="match status" value="2"/>
</dbReference>
<dbReference type="InterPro" id="IPR012505">
    <property type="entry name" value="YbbR"/>
</dbReference>
<dbReference type="Proteomes" id="UP000283295">
    <property type="component" value="Unassembled WGS sequence"/>
</dbReference>
<accession>A0A3R5WI88</accession>
<keyword evidence="1" id="KW-0812">Transmembrane</keyword>
<keyword evidence="1" id="KW-0472">Membrane</keyword>
<gene>
    <name evidence="2" type="ORF">DWX94_13000</name>
</gene>
<dbReference type="AlphaFoldDB" id="A0A3R5WI88"/>
<evidence type="ECO:0000313" key="2">
    <source>
        <dbReference type="EMBL" id="RGS36434.1"/>
    </source>
</evidence>
<dbReference type="InterPro" id="IPR053154">
    <property type="entry name" value="c-di-AMP_regulator"/>
</dbReference>
<dbReference type="PANTHER" id="PTHR37804">
    <property type="entry name" value="CDAA REGULATORY PROTEIN CDAR"/>
    <property type="match status" value="1"/>
</dbReference>
<evidence type="ECO:0008006" key="4">
    <source>
        <dbReference type="Google" id="ProtNLM"/>
    </source>
</evidence>
<dbReference type="Gene3D" id="2.170.120.30">
    <property type="match status" value="1"/>
</dbReference>
<keyword evidence="1" id="KW-1133">Transmembrane helix</keyword>
<dbReference type="EMBL" id="QRVK01000053">
    <property type="protein sequence ID" value="RGS36434.1"/>
    <property type="molecule type" value="Genomic_DNA"/>
</dbReference>
<dbReference type="Pfam" id="PF07949">
    <property type="entry name" value="YbbR"/>
    <property type="match status" value="3"/>
</dbReference>
<sequence>MTMRNNTENNGDIRKNKPKIYSNLGLKLLSVVLGFLVWLLVLNIDDSAVTKTISNIPVTLVNTDAITSQNQLFTITSGDKVDVVIKGRKSVISNLDASDFKATADMSKISITNAVPIAVTANSNSIAKKISITVVDNVLSVELEAEKSVSVPVKVVTTGEVASGYTAGNSVAAPNLITVKGPSSVVSSIDRAEVTVDIKDAKDDITTNCTPSFVTSDGEKVSDETLTYDEVSIAVTVPVYKTKNIPIKIAVIGEPADGYAVSQIAFVPETIDIGGDAAVIKDIQQLEINDVDVSGCTEDVETTLDVSKYLPDGVVVTKESAYVNVKVAIEKMVTRNIAIKTSDIKLNNKQSDYGYELVIKENSVAIKGMSSAVSKITAKSSILQLMRPNCHMVKIP</sequence>
<proteinExistence type="predicted"/>
<dbReference type="OrthoDB" id="2111604at2"/>
<dbReference type="PANTHER" id="PTHR37804:SF1">
    <property type="entry name" value="CDAA REGULATORY PROTEIN CDAR"/>
    <property type="match status" value="1"/>
</dbReference>
<organism evidence="2 3">
    <name type="scientific">Coprococcus eutactus</name>
    <dbReference type="NCBI Taxonomy" id="33043"/>
    <lineage>
        <taxon>Bacteria</taxon>
        <taxon>Bacillati</taxon>
        <taxon>Bacillota</taxon>
        <taxon>Clostridia</taxon>
        <taxon>Lachnospirales</taxon>
        <taxon>Lachnospiraceae</taxon>
        <taxon>Coprococcus</taxon>
    </lineage>
</organism>